<evidence type="ECO:0000313" key="4">
    <source>
        <dbReference type="Proteomes" id="UP000035929"/>
    </source>
</evidence>
<dbReference type="InterPro" id="IPR013430">
    <property type="entry name" value="Toxin_antidote_HigA"/>
</dbReference>
<dbReference type="InterPro" id="IPR010982">
    <property type="entry name" value="Lambda_DNA-bd_dom_sf"/>
</dbReference>
<accession>A0A0J6SGU6</accession>
<dbReference type="PROSITE" id="PS50943">
    <property type="entry name" value="HTH_CROC1"/>
    <property type="match status" value="1"/>
</dbReference>
<comment type="caution">
    <text evidence="3">The sequence shown here is derived from an EMBL/GenBank/DDBJ whole genome shotgun (WGS) entry which is preliminary data.</text>
</comment>
<evidence type="ECO:0000259" key="2">
    <source>
        <dbReference type="PROSITE" id="PS50943"/>
    </source>
</evidence>
<organism evidence="3 4">
    <name type="scientific">Methylobacterium aquaticum</name>
    <dbReference type="NCBI Taxonomy" id="270351"/>
    <lineage>
        <taxon>Bacteria</taxon>
        <taxon>Pseudomonadati</taxon>
        <taxon>Pseudomonadota</taxon>
        <taxon>Alphaproteobacteria</taxon>
        <taxon>Hyphomicrobiales</taxon>
        <taxon>Methylobacteriaceae</taxon>
        <taxon>Methylobacterium</taxon>
    </lineage>
</organism>
<dbReference type="Proteomes" id="UP000035929">
    <property type="component" value="Unassembled WGS sequence"/>
</dbReference>
<dbReference type="EMBL" id="LABX01000127">
    <property type="protein sequence ID" value="KMO32909.1"/>
    <property type="molecule type" value="Genomic_DNA"/>
</dbReference>
<dbReference type="PANTHER" id="PTHR36924">
    <property type="entry name" value="ANTITOXIN HIGA-1"/>
    <property type="match status" value="1"/>
</dbReference>
<proteinExistence type="predicted"/>
<dbReference type="SMART" id="SM00530">
    <property type="entry name" value="HTH_XRE"/>
    <property type="match status" value="1"/>
</dbReference>
<gene>
    <name evidence="3" type="ORF">VP06_16675</name>
</gene>
<feature type="domain" description="HTH cro/C1-type" evidence="2">
    <location>
        <begin position="28"/>
        <end position="75"/>
    </location>
</feature>
<dbReference type="PANTHER" id="PTHR36924:SF1">
    <property type="entry name" value="ANTITOXIN HIGA-1"/>
    <property type="match status" value="1"/>
</dbReference>
<dbReference type="Gene3D" id="1.10.260.40">
    <property type="entry name" value="lambda repressor-like DNA-binding domains"/>
    <property type="match status" value="1"/>
</dbReference>
<dbReference type="Pfam" id="PF01381">
    <property type="entry name" value="HTH_3"/>
    <property type="match status" value="1"/>
</dbReference>
<dbReference type="NCBIfam" id="TIGR02607">
    <property type="entry name" value="antidote_HigA"/>
    <property type="match status" value="1"/>
</dbReference>
<evidence type="ECO:0000256" key="1">
    <source>
        <dbReference type="ARBA" id="ARBA00023125"/>
    </source>
</evidence>
<protein>
    <submittedName>
        <fullName evidence="3">XRE family transcriptional regulator</fullName>
    </submittedName>
</protein>
<dbReference type="InterPro" id="IPR001387">
    <property type="entry name" value="Cro/C1-type_HTH"/>
</dbReference>
<reference evidence="3 4" key="1">
    <citation type="submission" date="2015-03" db="EMBL/GenBank/DDBJ databases">
        <title>Genome sequencing of Methylobacterium aquaticum DSM16371 type strain.</title>
        <authorList>
            <person name="Chaudhry V."/>
            <person name="Patil P.B."/>
        </authorList>
    </citation>
    <scope>NUCLEOTIDE SEQUENCE [LARGE SCALE GENOMIC DNA]</scope>
    <source>
        <strain evidence="3 4">DSM 16371</strain>
    </source>
</reference>
<dbReference type="OrthoDB" id="3174593at2"/>
<dbReference type="SUPFAM" id="SSF47413">
    <property type="entry name" value="lambda repressor-like DNA-binding domains"/>
    <property type="match status" value="1"/>
</dbReference>
<dbReference type="RefSeq" id="WP_048464893.1">
    <property type="nucleotide sequence ID" value="NZ_LABX01000127.1"/>
</dbReference>
<dbReference type="PATRIC" id="fig|270351.6.peg.849"/>
<sequence length="105" mass="11699">MTDELEIVETLPPLHPGEVLREEFMVPLGLTAGMVAKALNLPRTRIERIVREEIGISTDTAMRLGRLFNVSPGFWLGLQTRFETETLLPEIGAELERITPVSEAA</sequence>
<name>A0A0J6SGU6_9HYPH</name>
<dbReference type="AlphaFoldDB" id="A0A0J6SGU6"/>
<dbReference type="CDD" id="cd00093">
    <property type="entry name" value="HTH_XRE"/>
    <property type="match status" value="1"/>
</dbReference>
<evidence type="ECO:0000313" key="3">
    <source>
        <dbReference type="EMBL" id="KMO32909.1"/>
    </source>
</evidence>
<keyword evidence="1" id="KW-0238">DNA-binding</keyword>
<dbReference type="GO" id="GO:0003677">
    <property type="term" value="F:DNA binding"/>
    <property type="evidence" value="ECO:0007669"/>
    <property type="project" value="UniProtKB-KW"/>
</dbReference>